<evidence type="ECO:0000313" key="3">
    <source>
        <dbReference type="Proteomes" id="UP001138997"/>
    </source>
</evidence>
<gene>
    <name evidence="2" type="ORF">LR394_07150</name>
</gene>
<dbReference type="Proteomes" id="UP001138997">
    <property type="component" value="Unassembled WGS sequence"/>
</dbReference>
<reference evidence="2" key="1">
    <citation type="submission" date="2021-11" db="EMBL/GenBank/DDBJ databases">
        <title>Streptomyces corallinus and Kineosporia corallina sp. nov., two new coral-derived marine actinobacteria.</title>
        <authorList>
            <person name="Buangrab K."/>
            <person name="Sutthacheep M."/>
            <person name="Yeemin T."/>
            <person name="Harunari E."/>
            <person name="Igarashi Y."/>
            <person name="Sripreechasak P."/>
            <person name="Kanchanasin P."/>
            <person name="Tanasupawat S."/>
            <person name="Phongsopitanun W."/>
        </authorList>
    </citation>
    <scope>NUCLEOTIDE SEQUENCE</scope>
    <source>
        <strain evidence="2">JCM 31032</strain>
    </source>
</reference>
<comment type="caution">
    <text evidence="2">The sequence shown here is derived from an EMBL/GenBank/DDBJ whole genome shotgun (WGS) entry which is preliminary data.</text>
</comment>
<keyword evidence="3" id="KW-1185">Reference proteome</keyword>
<protein>
    <submittedName>
        <fullName evidence="2">Uncharacterized protein</fullName>
    </submittedName>
</protein>
<name>A0A9X1NBC7_9ACTN</name>
<evidence type="ECO:0000313" key="2">
    <source>
        <dbReference type="EMBL" id="MCD5310666.1"/>
    </source>
</evidence>
<accession>A0A9X1NBC7</accession>
<keyword evidence="1" id="KW-0732">Signal</keyword>
<dbReference type="AlphaFoldDB" id="A0A9X1NBC7"/>
<dbReference type="EMBL" id="JAJOMB010000003">
    <property type="protein sequence ID" value="MCD5310666.1"/>
    <property type="molecule type" value="Genomic_DNA"/>
</dbReference>
<sequence length="319" mass="34026">MKQSHALITATGLLGALSLTGVPAAQAGTAGASIDLSIPERVVASGVTGCSAVPVAVNVQGTDADSIVEWQALIDTSPENSTEQGRLSWSADNADENTVQTAELSFCKTGTFTSTASARVVHSDGTVEETLTSAPAQYTILPAPRPKLTITAPAKVVVGKPFEVTVCPTFDGDTRNGVDVRLDITGSVDEGSSERQKTSDAILCLYAKTVFTEKQRISLRAWTSPTQKYRAAATVRASVSIVEPSCVTRGEYKKLKKGWSRKKVEKTLGVKGTLHEPPFRNKGKTYTTRDYRTCEATGWDIVQISYVNGKVSEKRAGPI</sequence>
<dbReference type="RefSeq" id="WP_231439747.1">
    <property type="nucleotide sequence ID" value="NZ_JAJOMB010000003.1"/>
</dbReference>
<feature type="chain" id="PRO_5040781749" evidence="1">
    <location>
        <begin position="28"/>
        <end position="319"/>
    </location>
</feature>
<evidence type="ECO:0000256" key="1">
    <source>
        <dbReference type="SAM" id="SignalP"/>
    </source>
</evidence>
<organism evidence="2 3">
    <name type="scientific">Kineosporia babensis</name>
    <dbReference type="NCBI Taxonomy" id="499548"/>
    <lineage>
        <taxon>Bacteria</taxon>
        <taxon>Bacillati</taxon>
        <taxon>Actinomycetota</taxon>
        <taxon>Actinomycetes</taxon>
        <taxon>Kineosporiales</taxon>
        <taxon>Kineosporiaceae</taxon>
        <taxon>Kineosporia</taxon>
    </lineage>
</organism>
<proteinExistence type="predicted"/>
<feature type="signal peptide" evidence="1">
    <location>
        <begin position="1"/>
        <end position="27"/>
    </location>
</feature>